<feature type="transmembrane region" description="Helical" evidence="2">
    <location>
        <begin position="69"/>
        <end position="90"/>
    </location>
</feature>
<protein>
    <submittedName>
        <fullName evidence="3">Uncharacterized protein</fullName>
    </submittedName>
</protein>
<sequence>MEKVMGATQPPSWTLGHTKALRGRGQMPQRERWSDFFLFPSSSPALLPRQAQTQAPRQDDEWRGQDRGAVSVTLTWSFSLSLTLVLTAVFPPSRSLPLLPACIGDRFASLTHHLSRVLYYLYTASEIPRDHSITGVKERLSASPAARH</sequence>
<gene>
    <name evidence="3" type="ORF">E2C01_035168</name>
</gene>
<keyword evidence="2" id="KW-0812">Transmembrane</keyword>
<accession>A0A5B7F8L8</accession>
<evidence type="ECO:0000313" key="4">
    <source>
        <dbReference type="Proteomes" id="UP000324222"/>
    </source>
</evidence>
<name>A0A5B7F8L8_PORTR</name>
<evidence type="ECO:0000256" key="1">
    <source>
        <dbReference type="SAM" id="MobiDB-lite"/>
    </source>
</evidence>
<organism evidence="3 4">
    <name type="scientific">Portunus trituberculatus</name>
    <name type="common">Swimming crab</name>
    <name type="synonym">Neptunus trituberculatus</name>
    <dbReference type="NCBI Taxonomy" id="210409"/>
    <lineage>
        <taxon>Eukaryota</taxon>
        <taxon>Metazoa</taxon>
        <taxon>Ecdysozoa</taxon>
        <taxon>Arthropoda</taxon>
        <taxon>Crustacea</taxon>
        <taxon>Multicrustacea</taxon>
        <taxon>Malacostraca</taxon>
        <taxon>Eumalacostraca</taxon>
        <taxon>Eucarida</taxon>
        <taxon>Decapoda</taxon>
        <taxon>Pleocyemata</taxon>
        <taxon>Brachyura</taxon>
        <taxon>Eubrachyura</taxon>
        <taxon>Portunoidea</taxon>
        <taxon>Portunidae</taxon>
        <taxon>Portuninae</taxon>
        <taxon>Portunus</taxon>
    </lineage>
</organism>
<proteinExistence type="predicted"/>
<keyword evidence="4" id="KW-1185">Reference proteome</keyword>
<feature type="region of interest" description="Disordered" evidence="1">
    <location>
        <begin position="1"/>
        <end position="24"/>
    </location>
</feature>
<evidence type="ECO:0000313" key="3">
    <source>
        <dbReference type="EMBL" id="MPC41569.1"/>
    </source>
</evidence>
<evidence type="ECO:0000256" key="2">
    <source>
        <dbReference type="SAM" id="Phobius"/>
    </source>
</evidence>
<reference evidence="3 4" key="1">
    <citation type="submission" date="2019-05" db="EMBL/GenBank/DDBJ databases">
        <title>Another draft genome of Portunus trituberculatus and its Hox gene families provides insights of decapod evolution.</title>
        <authorList>
            <person name="Jeong J.-H."/>
            <person name="Song I."/>
            <person name="Kim S."/>
            <person name="Choi T."/>
            <person name="Kim D."/>
            <person name="Ryu S."/>
            <person name="Kim W."/>
        </authorList>
    </citation>
    <scope>NUCLEOTIDE SEQUENCE [LARGE SCALE GENOMIC DNA]</scope>
    <source>
        <tissue evidence="3">Muscle</tissue>
    </source>
</reference>
<comment type="caution">
    <text evidence="3">The sequence shown here is derived from an EMBL/GenBank/DDBJ whole genome shotgun (WGS) entry which is preliminary data.</text>
</comment>
<keyword evidence="2" id="KW-1133">Transmembrane helix</keyword>
<dbReference type="AlphaFoldDB" id="A0A5B7F8L8"/>
<keyword evidence="2" id="KW-0472">Membrane</keyword>
<dbReference type="EMBL" id="VSRR010005110">
    <property type="protein sequence ID" value="MPC41569.1"/>
    <property type="molecule type" value="Genomic_DNA"/>
</dbReference>
<dbReference type="Proteomes" id="UP000324222">
    <property type="component" value="Unassembled WGS sequence"/>
</dbReference>